<dbReference type="AlphaFoldDB" id="A0A7W6PUH3"/>
<gene>
    <name evidence="1" type="ORF">GGQ72_004426</name>
</gene>
<accession>A0A7W6PUH3</accession>
<protein>
    <submittedName>
        <fullName evidence="1">Uncharacterized protein</fullName>
    </submittedName>
</protein>
<name>A0A7W6PUH3_9HYPH</name>
<sequence length="171" mass="18500">MTRVALFDFKEVTPVMFHALAPHQQTEMLLLLLERGMSCADIASVIGSGSCDVERIATRTHAVNLGATDKPQSEEVKAAQVAAQNNGVPINAAKALRFFIEGGGSVVVVSRSRLESFADLASDSGEYAVEWLLKNKYLRLVDERKRGRASSYSVTPAGHQLALRLKEGEAA</sequence>
<dbReference type="EMBL" id="JACIEC010000012">
    <property type="protein sequence ID" value="MBB4145860.1"/>
    <property type="molecule type" value="Genomic_DNA"/>
</dbReference>
<proteinExistence type="predicted"/>
<comment type="caution">
    <text evidence="1">The sequence shown here is derived from an EMBL/GenBank/DDBJ whole genome shotgun (WGS) entry which is preliminary data.</text>
</comment>
<reference evidence="1 2" key="1">
    <citation type="submission" date="2020-08" db="EMBL/GenBank/DDBJ databases">
        <title>Genomic Encyclopedia of Type Strains, Phase IV (KMG-IV): sequencing the most valuable type-strain genomes for metagenomic binning, comparative biology and taxonomic classification.</title>
        <authorList>
            <person name="Goeker M."/>
        </authorList>
    </citation>
    <scope>NUCLEOTIDE SEQUENCE [LARGE SCALE GENOMIC DNA]</scope>
    <source>
        <strain evidence="1 2">DSM 29514</strain>
    </source>
</reference>
<dbReference type="Proteomes" id="UP000519897">
    <property type="component" value="Unassembled WGS sequence"/>
</dbReference>
<dbReference type="RefSeq" id="WP_165130390.1">
    <property type="nucleotide sequence ID" value="NZ_CP049247.1"/>
</dbReference>
<evidence type="ECO:0000313" key="2">
    <source>
        <dbReference type="Proteomes" id="UP000519897"/>
    </source>
</evidence>
<evidence type="ECO:0000313" key="1">
    <source>
        <dbReference type="EMBL" id="MBB4145860.1"/>
    </source>
</evidence>
<keyword evidence="2" id="KW-1185">Reference proteome</keyword>
<organism evidence="1 2">
    <name type="scientific">Rhizobium rhizoryzae</name>
    <dbReference type="NCBI Taxonomy" id="451876"/>
    <lineage>
        <taxon>Bacteria</taxon>
        <taxon>Pseudomonadati</taxon>
        <taxon>Pseudomonadota</taxon>
        <taxon>Alphaproteobacteria</taxon>
        <taxon>Hyphomicrobiales</taxon>
        <taxon>Rhizobiaceae</taxon>
        <taxon>Rhizobium/Agrobacterium group</taxon>
        <taxon>Rhizobium</taxon>
    </lineage>
</organism>